<keyword evidence="4" id="KW-0472">Membrane</keyword>
<feature type="domain" description="RagB/SusD" evidence="6">
    <location>
        <begin position="378"/>
        <end position="479"/>
    </location>
</feature>
<evidence type="ECO:0000256" key="4">
    <source>
        <dbReference type="ARBA" id="ARBA00023136"/>
    </source>
</evidence>
<comment type="similarity">
    <text evidence="2">Belongs to the SusD family.</text>
</comment>
<dbReference type="InterPro" id="IPR012944">
    <property type="entry name" value="SusD_RagB_dom"/>
</dbReference>
<gene>
    <name evidence="7" type="ORF">CLV99_1705</name>
</gene>
<dbReference type="Proteomes" id="UP000295292">
    <property type="component" value="Unassembled WGS sequence"/>
</dbReference>
<reference evidence="7 8" key="1">
    <citation type="submission" date="2019-03" db="EMBL/GenBank/DDBJ databases">
        <title>Genomic Encyclopedia of Archaeal and Bacterial Type Strains, Phase II (KMG-II): from individual species to whole genera.</title>
        <authorList>
            <person name="Goeker M."/>
        </authorList>
    </citation>
    <scope>NUCLEOTIDE SEQUENCE [LARGE SCALE GENOMIC DNA]</scope>
    <source>
        <strain evidence="7 8">DSM 28353</strain>
    </source>
</reference>
<evidence type="ECO:0000313" key="8">
    <source>
        <dbReference type="Proteomes" id="UP000295292"/>
    </source>
</evidence>
<dbReference type="AlphaFoldDB" id="A0A4R6WN26"/>
<dbReference type="EMBL" id="SNYV01000011">
    <property type="protein sequence ID" value="TDQ80248.1"/>
    <property type="molecule type" value="Genomic_DNA"/>
</dbReference>
<dbReference type="GO" id="GO:0009279">
    <property type="term" value="C:cell outer membrane"/>
    <property type="evidence" value="ECO:0007669"/>
    <property type="project" value="UniProtKB-SubCell"/>
</dbReference>
<dbReference type="RefSeq" id="WP_133583985.1">
    <property type="nucleotide sequence ID" value="NZ_SNYV01000011.1"/>
</dbReference>
<comment type="subcellular location">
    <subcellularLocation>
        <location evidence="1">Cell outer membrane</location>
    </subcellularLocation>
</comment>
<evidence type="ECO:0000256" key="5">
    <source>
        <dbReference type="ARBA" id="ARBA00023237"/>
    </source>
</evidence>
<sequence>MRRNILTILLTGLLINSSCTKFLDVKPVGQLIPTKVEDLENLLNSNNTVELFFVDNNRGSFYAHLGDNLRISDNQAKYLFLNTNPNVERLAAYKFYYPYFDPNKSAPTWDNAIYKAAGIFNVVIDEVTKLNAQDSDLGKMLIAQAKAGRAWSYMVGGLAYGPMFDPSGSNDTRVLPYRKASSPNEPHPGLSTTGEIMDLVERDLLEALDAPLHVANPSRASITTVHALLAQLYMYKRDWVKMSEHADLAWTKALSAKGNADNLIYNYNDFFYRPDDNATPTPGTDVETVLDLQGPDNLHFQTNNREFLLFRTGPVGTNSYPSDEFLSLFDTNSDKRYKLFALKKLGYSTTVGGVRYNDGIQRYYMKDSKMISNAGLTYPELLLMRSEANARNGRLGLALQDLNLLRKYRYSGNTTDLAGGSSLDKDALLYEILKERRRELPMASFQRVLDIKRLALDSGKPWCKTRIEHVIDGKSYAADVKSKYYTLQISNSIISFNPQWGLQPNNDPYLPASF</sequence>
<evidence type="ECO:0000259" key="6">
    <source>
        <dbReference type="Pfam" id="PF07980"/>
    </source>
</evidence>
<dbReference type="SUPFAM" id="SSF48452">
    <property type="entry name" value="TPR-like"/>
    <property type="match status" value="1"/>
</dbReference>
<proteinExistence type="inferred from homology"/>
<dbReference type="InterPro" id="IPR011990">
    <property type="entry name" value="TPR-like_helical_dom_sf"/>
</dbReference>
<dbReference type="Gene3D" id="1.25.40.390">
    <property type="match status" value="1"/>
</dbReference>
<evidence type="ECO:0000256" key="2">
    <source>
        <dbReference type="ARBA" id="ARBA00006275"/>
    </source>
</evidence>
<protein>
    <submittedName>
        <fullName evidence="7">SusD-like starch-binding protein associating with outer membrane</fullName>
    </submittedName>
</protein>
<comment type="caution">
    <text evidence="7">The sequence shown here is derived from an EMBL/GenBank/DDBJ whole genome shotgun (WGS) entry which is preliminary data.</text>
</comment>
<accession>A0A4R6WN26</accession>
<dbReference type="Pfam" id="PF07980">
    <property type="entry name" value="SusD_RagB"/>
    <property type="match status" value="1"/>
</dbReference>
<keyword evidence="3" id="KW-0732">Signal</keyword>
<evidence type="ECO:0000313" key="7">
    <source>
        <dbReference type="EMBL" id="TDQ80248.1"/>
    </source>
</evidence>
<evidence type="ECO:0000256" key="1">
    <source>
        <dbReference type="ARBA" id="ARBA00004442"/>
    </source>
</evidence>
<keyword evidence="5" id="KW-0998">Cell outer membrane</keyword>
<dbReference type="OrthoDB" id="729505at2"/>
<keyword evidence="8" id="KW-1185">Reference proteome</keyword>
<name>A0A4R6WN26_9SPHI</name>
<evidence type="ECO:0000256" key="3">
    <source>
        <dbReference type="ARBA" id="ARBA00022729"/>
    </source>
</evidence>
<organism evidence="7 8">
    <name type="scientific">Sphingobacterium yanglingense</name>
    <dbReference type="NCBI Taxonomy" id="1437280"/>
    <lineage>
        <taxon>Bacteria</taxon>
        <taxon>Pseudomonadati</taxon>
        <taxon>Bacteroidota</taxon>
        <taxon>Sphingobacteriia</taxon>
        <taxon>Sphingobacteriales</taxon>
        <taxon>Sphingobacteriaceae</taxon>
        <taxon>Sphingobacterium</taxon>
    </lineage>
</organism>